<accession>A0A078AN77</accession>
<keyword evidence="3" id="KW-0949">S-adenosyl-L-methionine</keyword>
<dbReference type="FunFam" id="3.40.1280.10:FF:000010">
    <property type="entry name" value="probable methyltransferase TARBP1"/>
    <property type="match status" value="1"/>
</dbReference>
<gene>
    <name evidence="12" type="primary">Contig13911.g14848</name>
    <name evidence="12" type="ORF">STYLEM_12871</name>
</gene>
<evidence type="ECO:0000256" key="6">
    <source>
        <dbReference type="ARBA" id="ARBA00093266"/>
    </source>
</evidence>
<dbReference type="PANTHER" id="PTHR12029:SF11">
    <property type="entry name" value="METHYLTRANSFERASE TARBP1-RELATED"/>
    <property type="match status" value="1"/>
</dbReference>
<feature type="domain" description="tRNA/rRNA methyltransferase SpoU type" evidence="11">
    <location>
        <begin position="1514"/>
        <end position="1652"/>
    </location>
</feature>
<keyword evidence="4" id="KW-0694">RNA-binding</keyword>
<evidence type="ECO:0000256" key="1">
    <source>
        <dbReference type="ARBA" id="ARBA00022603"/>
    </source>
</evidence>
<dbReference type="InterPro" id="IPR001537">
    <property type="entry name" value="SpoU_MeTrfase"/>
</dbReference>
<proteinExistence type="predicted"/>
<dbReference type="OrthoDB" id="241340at2759"/>
<protein>
    <recommendedName>
        <fullName evidence="9">tRNA (guanosine(18)-2'-O)-methyltransferase TARBP1</fullName>
        <ecNumber evidence="8">2.1.1.34</ecNumber>
    </recommendedName>
    <alternativeName>
        <fullName evidence="10">TAR RNA-binding protein 1</fullName>
    </alternativeName>
</protein>
<dbReference type="InterPro" id="IPR045330">
    <property type="entry name" value="TRM3/TARBP1"/>
</dbReference>
<dbReference type="Gene3D" id="3.40.1280.10">
    <property type="match status" value="1"/>
</dbReference>
<dbReference type="CDD" id="cd18091">
    <property type="entry name" value="SpoU-like_TRM3-like"/>
    <property type="match status" value="1"/>
</dbReference>
<evidence type="ECO:0000256" key="9">
    <source>
        <dbReference type="ARBA" id="ARBA00093636"/>
    </source>
</evidence>
<dbReference type="GO" id="GO:0030488">
    <property type="term" value="P:tRNA methylation"/>
    <property type="evidence" value="ECO:0007669"/>
    <property type="project" value="InterPro"/>
</dbReference>
<keyword evidence="2" id="KW-0808">Transferase</keyword>
<keyword evidence="5" id="KW-0007">Acetylation</keyword>
<dbReference type="PANTHER" id="PTHR12029">
    <property type="entry name" value="RNA METHYLTRANSFERASE"/>
    <property type="match status" value="1"/>
</dbReference>
<dbReference type="EMBL" id="CCKQ01012213">
    <property type="protein sequence ID" value="CDW83820.1"/>
    <property type="molecule type" value="Genomic_DNA"/>
</dbReference>
<dbReference type="InterPro" id="IPR029028">
    <property type="entry name" value="Alpha/beta_knot_MTases"/>
</dbReference>
<evidence type="ECO:0000313" key="13">
    <source>
        <dbReference type="Proteomes" id="UP000039865"/>
    </source>
</evidence>
<dbReference type="GO" id="GO:0003723">
    <property type="term" value="F:RNA binding"/>
    <property type="evidence" value="ECO:0007669"/>
    <property type="project" value="UniProtKB-KW"/>
</dbReference>
<evidence type="ECO:0000256" key="8">
    <source>
        <dbReference type="ARBA" id="ARBA00093594"/>
    </source>
</evidence>
<evidence type="ECO:0000256" key="7">
    <source>
        <dbReference type="ARBA" id="ARBA00093361"/>
    </source>
</evidence>
<dbReference type="EC" id="2.1.1.34" evidence="8"/>
<dbReference type="Pfam" id="PF00588">
    <property type="entry name" value="SpoU_methylase"/>
    <property type="match status" value="1"/>
</dbReference>
<dbReference type="SUPFAM" id="SSF75217">
    <property type="entry name" value="alpha/beta knot"/>
    <property type="match status" value="1"/>
</dbReference>
<keyword evidence="13" id="KW-1185">Reference proteome</keyword>
<evidence type="ECO:0000256" key="4">
    <source>
        <dbReference type="ARBA" id="ARBA00022884"/>
    </source>
</evidence>
<evidence type="ECO:0000313" key="12">
    <source>
        <dbReference type="EMBL" id="CDW83820.1"/>
    </source>
</evidence>
<organism evidence="12 13">
    <name type="scientific">Stylonychia lemnae</name>
    <name type="common">Ciliate</name>
    <dbReference type="NCBI Taxonomy" id="5949"/>
    <lineage>
        <taxon>Eukaryota</taxon>
        <taxon>Sar</taxon>
        <taxon>Alveolata</taxon>
        <taxon>Ciliophora</taxon>
        <taxon>Intramacronucleata</taxon>
        <taxon>Spirotrichea</taxon>
        <taxon>Stichotrichia</taxon>
        <taxon>Sporadotrichida</taxon>
        <taxon>Oxytrichidae</taxon>
        <taxon>Stylonychinae</taxon>
        <taxon>Stylonychia</taxon>
    </lineage>
</organism>
<dbReference type="InterPro" id="IPR044748">
    <property type="entry name" value="Trm3/TARBP1_C"/>
</dbReference>
<dbReference type="GO" id="GO:0141100">
    <property type="term" value="F:tRNA (guanine(18)-2'-O)-methyltransferase activity"/>
    <property type="evidence" value="ECO:0007669"/>
    <property type="project" value="UniProtKB-EC"/>
</dbReference>
<keyword evidence="1 12" id="KW-0489">Methyltransferase</keyword>
<evidence type="ECO:0000256" key="5">
    <source>
        <dbReference type="ARBA" id="ARBA00022990"/>
    </source>
</evidence>
<comment type="function">
    <text evidence="7">S-adenosyl-L-methionine-dependent 2'-O-ribose methyltransferase that catalyzes the formation of 2'-O-methylguanosine at position 18 (Gm18) in a subset of tRNA. Selectively mediates Gm18 methylation of tRNAGln-TTG/CTG and tRNASer-TGA/GCT. Gm18 modification can enhance the stability of modified tRNAs.</text>
</comment>
<sequence>MQHTQKFIIDNQDFAIFELINKHVNEILPQDDQQLKEYELFLIFLSSNIQRTFSPTPSDSLVAFSFEIIRKAQLYIRDRKSINDVDTADDISFKNDITLQTILEISQQIIGQLVKLGDEGVAQLLNLILLELSQYLQATQGKFLNLKEFAPISIVFKVIEYLIRDKRFAFTEAILKTLDQIQGVTYTIFEIYKQNSQYFIITIASSSKYDEERQVRRMSVIFTDILEMLVQFSCLYLKNLSKLGQAQIYIVHANKLYQTLFADTESQVQLQADGPSAVECFTLRERLKILSELNSIFNLIPEIINKKYYWRLIKDGLSDTDNYCRKVSMSVLKSNLQVIGNEQLYNGFINKEEFEQLWTTFFDVYDTLESFGSHLTKAVWGRTEVIYKYIKDKYQDGVQLHPLLDFREWILVVYRRIQTHPNLKVRRCIIKATLKRPYVTTHMNEYIFDIFVKSLNKGLIFKDTNVYTQFSQSNELVNKFYEQYFFNESVDVAGDLRAFFKGFIKHVTYPQLILCTLKIISREYKQNEGFIGNQELKEMYDVMNSYFAEQIFSSKYLCYKYIYQMTSQYLQKNTFKDINVSLLLKIIGKMPIQFFTNQTSYQDKEAHKASITFVDLFAVQWIQDGTITQYLKDLFEIKAIVSQMPKYGNEIDLIISGLAKVLLALGLRYQDQHYQWFIATIRPIFENLTHILNSSYLSPEVLDSKVRYLSILFRTIYNYSDNQFRHVLRQELLPLIPIVFDRLENNLIMPLTKYEQAQYQPTERQKIQSLFSELDNYLDFLQLTISMTHIHMNQSNSPVEKIIKQILQQTLKISSAKELASLSGWGPFLLQFVLFQCLKKITHQYTKGIRDSLRRGIQYFMVPDDIFVIGKPLLHNILEFKQLPKPKEDDSEEFNEGRKFMIDNDTSIGLMSQAVLINQWKTLSELVQIFQYESQIKQEILVLYPIIAEKAADFLSCTTPKYLTSLFRVLKLSYLPLLLQKVVQDEFQQEQNIIQYQQICYQMWGIIKELQTDFSVHNIQEFLEFTFNADLMELYQRVLSPALSEQVKQFHKKMAQEVFDQGNKYWLIFRSVFNHLMQIFSNRPHLIKGFEQFFMNFAICREIRSLDADINLYRLQNLIPQIFAKDYENLPMEEITYQGAYIRTITMIILEELLRSHKVHFLSGNPLNQNSIIFIESVEELALMLLDINFQAKYILADMPYSEKHRVKVRSWQTLIVLMEFFEPALYSPSFRQMRVQQSGRDIVALFNEKFWKIVGMNHLSSVRQFIEIVAIKFTKMYPELSIENPLFIKTLLDPNIKPQVASSFLVIAGYILTQPLNVVNEIQLKHKIFESLSGFLTSNSAHARCVAQYFIYELQANPNQSYRSFIPEGMKSLMNFLNLNKDVKKLMAKQRIEVDRIQTVVENLKGVHVVLSTQIDSQGEFLSVPFVEKMREVLSVGISEIRKQDFQPIDREDLWKKELEIRKENGTYQVNFNEESTQNYQRKILPWEQVEYDYELLKRVYDNRKRNEIIMCASLIDKVPNLAGLARTSEIMNAACLVINNKAVCELEDFKGVSVTSEKWLPIVEVQEKNLYQYLEYQKSNGYVILGIEQTANSKMLNEYKFPSKCILLLGKEKEGIPQQYLNILDQCIEIPQFGIIRSLNVHVSGALCLWEYTKQHIPKKLQ</sequence>
<comment type="catalytic activity">
    <reaction evidence="6">
        <text>guanosine(18) in tRNA + S-adenosyl-L-methionine = 2'-O-methylguanosine(18) in tRNA + S-adenosyl-L-homocysteine + H(+)</text>
        <dbReference type="Rhea" id="RHEA:20077"/>
        <dbReference type="Rhea" id="RHEA-COMP:10190"/>
        <dbReference type="Rhea" id="RHEA-COMP:10192"/>
        <dbReference type="ChEBI" id="CHEBI:15378"/>
        <dbReference type="ChEBI" id="CHEBI:57856"/>
        <dbReference type="ChEBI" id="CHEBI:59789"/>
        <dbReference type="ChEBI" id="CHEBI:74269"/>
        <dbReference type="ChEBI" id="CHEBI:74445"/>
        <dbReference type="EC" id="2.1.1.34"/>
    </reaction>
    <physiologicalReaction direction="left-to-right" evidence="6">
        <dbReference type="Rhea" id="RHEA:20078"/>
    </physiologicalReaction>
</comment>
<dbReference type="Proteomes" id="UP000039865">
    <property type="component" value="Unassembled WGS sequence"/>
</dbReference>
<evidence type="ECO:0000259" key="11">
    <source>
        <dbReference type="Pfam" id="PF00588"/>
    </source>
</evidence>
<dbReference type="InterPro" id="IPR029026">
    <property type="entry name" value="tRNA_m1G_MTases_N"/>
</dbReference>
<evidence type="ECO:0000256" key="3">
    <source>
        <dbReference type="ARBA" id="ARBA00022691"/>
    </source>
</evidence>
<evidence type="ECO:0000256" key="2">
    <source>
        <dbReference type="ARBA" id="ARBA00022679"/>
    </source>
</evidence>
<reference evidence="12 13" key="1">
    <citation type="submission" date="2014-06" db="EMBL/GenBank/DDBJ databases">
        <authorList>
            <person name="Swart Estienne"/>
        </authorList>
    </citation>
    <scope>NUCLEOTIDE SEQUENCE [LARGE SCALE GENOMIC DNA]</scope>
    <source>
        <strain evidence="12 13">130c</strain>
    </source>
</reference>
<evidence type="ECO:0000256" key="10">
    <source>
        <dbReference type="ARBA" id="ARBA00093656"/>
    </source>
</evidence>
<dbReference type="InParanoid" id="A0A078AN77"/>
<name>A0A078AN77_STYLE</name>